<accession>A0A1B2J8V1</accession>
<feature type="compositionally biased region" description="Polar residues" evidence="3">
    <location>
        <begin position="1072"/>
        <end position="1081"/>
    </location>
</feature>
<dbReference type="EMBL" id="CP014584">
    <property type="protein sequence ID" value="ANZ74335.1"/>
    <property type="molecule type" value="Genomic_DNA"/>
</dbReference>
<dbReference type="Pfam" id="PF00169">
    <property type="entry name" value="PH"/>
    <property type="match status" value="1"/>
</dbReference>
<proteinExistence type="predicted"/>
<feature type="region of interest" description="Disordered" evidence="3">
    <location>
        <begin position="1008"/>
        <end position="1044"/>
    </location>
</feature>
<feature type="compositionally biased region" description="Basic and acidic residues" evidence="3">
    <location>
        <begin position="514"/>
        <end position="537"/>
    </location>
</feature>
<dbReference type="PANTHER" id="PTHR36100">
    <property type="entry name" value="BUD SITE SELECTION PROTEIN 4"/>
    <property type="match status" value="1"/>
</dbReference>
<dbReference type="Proteomes" id="UP000094565">
    <property type="component" value="Chromosome 1"/>
</dbReference>
<feature type="region of interest" description="Disordered" evidence="3">
    <location>
        <begin position="157"/>
        <end position="183"/>
    </location>
</feature>
<dbReference type="OrthoDB" id="2123378at2759"/>
<feature type="region of interest" description="Disordered" evidence="3">
    <location>
        <begin position="1"/>
        <end position="65"/>
    </location>
</feature>
<dbReference type="GO" id="GO:0005525">
    <property type="term" value="F:GTP binding"/>
    <property type="evidence" value="ECO:0007669"/>
    <property type="project" value="TreeGrafter"/>
</dbReference>
<dbReference type="PROSITE" id="PS50003">
    <property type="entry name" value="PH_DOMAIN"/>
    <property type="match status" value="1"/>
</dbReference>
<dbReference type="InterPro" id="IPR011993">
    <property type="entry name" value="PH-like_dom_sf"/>
</dbReference>
<keyword evidence="6" id="KW-1185">Reference proteome</keyword>
<gene>
    <name evidence="5" type="ORF">ATY40_BA7500348</name>
</gene>
<keyword evidence="1" id="KW-0132">Cell division</keyword>
<evidence type="ECO:0000313" key="5">
    <source>
        <dbReference type="EMBL" id="ANZ74335.1"/>
    </source>
</evidence>
<feature type="compositionally biased region" description="Basic and acidic residues" evidence="3">
    <location>
        <begin position="27"/>
        <end position="37"/>
    </location>
</feature>
<feature type="region of interest" description="Disordered" evidence="3">
    <location>
        <begin position="353"/>
        <end position="383"/>
    </location>
</feature>
<feature type="region of interest" description="Disordered" evidence="3">
    <location>
        <begin position="1069"/>
        <end position="1104"/>
    </location>
</feature>
<evidence type="ECO:0000256" key="3">
    <source>
        <dbReference type="SAM" id="MobiDB-lite"/>
    </source>
</evidence>
<dbReference type="Gene3D" id="2.30.29.30">
    <property type="entry name" value="Pleckstrin-homology domain (PH domain)/Phosphotyrosine-binding domain (PTB)"/>
    <property type="match status" value="1"/>
</dbReference>
<feature type="compositionally biased region" description="Acidic residues" evidence="3">
    <location>
        <begin position="363"/>
        <end position="377"/>
    </location>
</feature>
<feature type="region of interest" description="Disordered" evidence="3">
    <location>
        <begin position="400"/>
        <end position="480"/>
    </location>
</feature>
<protein>
    <submittedName>
        <fullName evidence="5">BA75_00348T0</fullName>
    </submittedName>
</protein>
<feature type="region of interest" description="Disordered" evidence="3">
    <location>
        <begin position="586"/>
        <end position="627"/>
    </location>
</feature>
<feature type="compositionally biased region" description="Acidic residues" evidence="3">
    <location>
        <begin position="442"/>
        <end position="453"/>
    </location>
</feature>
<feature type="region of interest" description="Disordered" evidence="3">
    <location>
        <begin position="659"/>
        <end position="683"/>
    </location>
</feature>
<sequence length="1454" mass="164163">MNSLEMEGAIPLLKPSRRSSSSNLYETRNDSMEKLLQDIDDETKSMATTNSGLERSNSKLRGPRILMSEEEEVSSLAIAETVTNNEQTVDLLDLSPSKKSVTIDISPPEVLEYELQSSEEETEEKYLGYCSDDEAIRGKRSELNWKPVPLKIDTQHIGKPLPPIVPSPSEVSLRDEADQDSEDSIDGATIKQIVTKSTMDEKIEALLSEPLKTQDFDHQSYLEDERLGQLKTPTRIHNNRLKKKNYVQEILLSKNSSANDMEENLIGLTNIFETDVRNTPNNGSLTLQLNRSNSVASQASIVSGDRKLETSTTNKVSVPITLSDGIKGLSNETVEQLIPELQSAELFDEDLVGSPRTLVGSESNEEEDIDKLEEGVDTSEVSNDIESSILQLLDTNEAGFDKSHNEENNEFKDKKLRNQLEESESSKQFEQSQLEETKPVEESEGSEESEESEQSDHSALSSHPMEEEVVPKEIQSAHSRSPSITQFLYNVGKGFKDIITPTSSSKNLNQLAEKSIDHSESELHTKGQQEHKPEVKVESSNTSSLESLHGSEIVNTIDYSICNPVTIEHKSASDVREVKLEDTDTVLNENDSILGNSTGINNVDEPEPMSVENKESDDSEQTLASVSSVKKDETFGLPELEQDSSFGRDLKVFIDDTTERKEYNDDNDEEPPLIRKPKKKLPDEYSPQEEVMSIWQTQPVAHHAVPKTFKPDIPSKISTLMSKKFRVLSNESTVVYEDTQVQGTSTRNSSGSSGYRSISNNSCYSQLSNVSLGSDFGSQFQQFKYRKESNTNPAPKPNSIRRPSLKVSQIWNRGSPYSSRNQLDQTMEGNFELHRLKKLVSNTDTDQIAFKKIQVGAKNNQKQDFDMISERGSIMCLDNSLEIEDFNTMAPPKATSVFKSQLKNSTYLPTSLTEEIDKDLEYSRKKRASELLQSPLLAYDNELRKQNHLEASANMNVRRTIEKNSPTKSVMSNTSNHTTKRQRYYPTTPISRLVDDLSQLPFVSQSATSNVHTGSSRFRNKVRAESDEVVEPHTPIVNSHSPSKQEQYLTRVTIPQQSAVSKFDINVEKNTKVQSTPQSKPKPTLAEMKRKAMSSPSKARPLSTDLVSGERGRFFLNIKGIRDIGLPELQEHNATFTMTLDNTIHTIETPPRSLLEGTIDQEFEFIVPSSPLEVFLTFKLEYKQQKEILTEVTETKLVKSGNVFGRLFGFKHKITTTKVVPKKTKADSWEHKVAIDGSFAKGYISFQDYETSTCGKLRAFTLNLFNEWETYKDIGVEDRKRKKPYCIAKLDMEMLFIPRTNVYEIIPPSIESAQEQIRQYNQIHDAFHEGFLYQEGGDSPIWTRRYFKLEGSDLIAHTETSKKPRARINLRRVADISYPGKVYEGAESEKRVFSDSLVLNDGFKLVFIDGETIYFGSDSKAERDIWVDKLEFASARHRFGLQPWVKLMSQESHN</sequence>
<keyword evidence="2" id="KW-0131">Cell cycle</keyword>
<dbReference type="SMART" id="SM00233">
    <property type="entry name" value="PH"/>
    <property type="match status" value="1"/>
</dbReference>
<name>A0A1B2J8V1_PICPA</name>
<feature type="compositionally biased region" description="Polar residues" evidence="3">
    <location>
        <begin position="586"/>
        <end position="601"/>
    </location>
</feature>
<feature type="compositionally biased region" description="Polar residues" evidence="3">
    <location>
        <begin position="45"/>
        <end position="55"/>
    </location>
</feature>
<evidence type="ECO:0000259" key="4">
    <source>
        <dbReference type="PROSITE" id="PS50003"/>
    </source>
</evidence>
<reference evidence="5 6" key="1">
    <citation type="submission" date="2016-02" db="EMBL/GenBank/DDBJ databases">
        <title>Comparative genomic and transcriptomic foundation for Pichia pastoris.</title>
        <authorList>
            <person name="Love K.R."/>
            <person name="Shah K.A."/>
            <person name="Whittaker C.A."/>
            <person name="Wu J."/>
            <person name="Bartlett M.C."/>
            <person name="Ma D."/>
            <person name="Leeson R.L."/>
            <person name="Priest M."/>
            <person name="Young S.K."/>
            <person name="Love J.C."/>
        </authorList>
    </citation>
    <scope>NUCLEOTIDE SEQUENCE [LARGE SCALE GENOMIC DNA]</scope>
    <source>
        <strain evidence="5 6">ATCC 28485</strain>
    </source>
</reference>
<evidence type="ECO:0000256" key="1">
    <source>
        <dbReference type="ARBA" id="ARBA00022618"/>
    </source>
</evidence>
<dbReference type="InterPro" id="IPR052007">
    <property type="entry name" value="Bud4"/>
</dbReference>
<feature type="compositionally biased region" description="Polar residues" evidence="3">
    <location>
        <begin position="1008"/>
        <end position="1017"/>
    </location>
</feature>
<dbReference type="GO" id="GO:0000142">
    <property type="term" value="C:cellular bud neck contractile ring"/>
    <property type="evidence" value="ECO:0007669"/>
    <property type="project" value="TreeGrafter"/>
</dbReference>
<dbReference type="GO" id="GO:0007120">
    <property type="term" value="P:axial cellular bud site selection"/>
    <property type="evidence" value="ECO:0007669"/>
    <property type="project" value="TreeGrafter"/>
</dbReference>
<evidence type="ECO:0000256" key="2">
    <source>
        <dbReference type="ARBA" id="ARBA00023306"/>
    </source>
</evidence>
<organism evidence="5 6">
    <name type="scientific">Komagataella pastoris</name>
    <name type="common">Yeast</name>
    <name type="synonym">Pichia pastoris</name>
    <dbReference type="NCBI Taxonomy" id="4922"/>
    <lineage>
        <taxon>Eukaryota</taxon>
        <taxon>Fungi</taxon>
        <taxon>Dikarya</taxon>
        <taxon>Ascomycota</taxon>
        <taxon>Saccharomycotina</taxon>
        <taxon>Pichiomycetes</taxon>
        <taxon>Pichiales</taxon>
        <taxon>Pichiaceae</taxon>
        <taxon>Komagataella</taxon>
    </lineage>
</organism>
<feature type="domain" description="PH" evidence="4">
    <location>
        <begin position="1325"/>
        <end position="1435"/>
    </location>
</feature>
<dbReference type="PANTHER" id="PTHR36100:SF1">
    <property type="entry name" value="BUD SITE SELECTION PROTEIN 4"/>
    <property type="match status" value="1"/>
</dbReference>
<evidence type="ECO:0000313" key="6">
    <source>
        <dbReference type="Proteomes" id="UP000094565"/>
    </source>
</evidence>
<dbReference type="GO" id="GO:0097271">
    <property type="term" value="P:protein localization to bud neck"/>
    <property type="evidence" value="ECO:0007669"/>
    <property type="project" value="TreeGrafter"/>
</dbReference>
<dbReference type="SUPFAM" id="SSF50729">
    <property type="entry name" value="PH domain-like"/>
    <property type="match status" value="1"/>
</dbReference>
<dbReference type="InterPro" id="IPR001849">
    <property type="entry name" value="PH_domain"/>
</dbReference>
<feature type="region of interest" description="Disordered" evidence="3">
    <location>
        <begin position="514"/>
        <end position="547"/>
    </location>
</feature>
<feature type="compositionally biased region" description="Basic and acidic residues" evidence="3">
    <location>
        <begin position="400"/>
        <end position="427"/>
    </location>
</feature>
<dbReference type="CDD" id="cd13278">
    <property type="entry name" value="PH_Bud4"/>
    <property type="match status" value="1"/>
</dbReference>